<dbReference type="RefSeq" id="WP_115862092.1">
    <property type="nucleotide sequence ID" value="NZ_QTSU01000005.1"/>
</dbReference>
<protein>
    <submittedName>
        <fullName evidence="1">DUF3224 domain-containing protein</fullName>
    </submittedName>
</protein>
<dbReference type="InterPro" id="IPR021607">
    <property type="entry name" value="DUF3224"/>
</dbReference>
<evidence type="ECO:0000313" key="1">
    <source>
        <dbReference type="EMBL" id="RDZ26108.1"/>
    </source>
</evidence>
<comment type="caution">
    <text evidence="1">The sequence shown here is derived from an EMBL/GenBank/DDBJ whole genome shotgun (WGS) entry which is preliminary data.</text>
</comment>
<dbReference type="InterPro" id="IPR023159">
    <property type="entry name" value="SO1590-like_sf"/>
</dbReference>
<gene>
    <name evidence="1" type="ORF">DX914_18855</name>
</gene>
<proteinExistence type="predicted"/>
<dbReference type="Gene3D" id="2.40.350.10">
    <property type="entry name" value="SO1590-like"/>
    <property type="match status" value="1"/>
</dbReference>
<reference evidence="1 2" key="1">
    <citation type="submission" date="2018-08" db="EMBL/GenBank/DDBJ databases">
        <title>Lysobacter sp. zong2l5, whole genome shotgun sequence.</title>
        <authorList>
            <person name="Zhang X."/>
            <person name="Feng G."/>
            <person name="Zhu H."/>
        </authorList>
    </citation>
    <scope>NUCLEOTIDE SEQUENCE [LARGE SCALE GENOMIC DNA]</scope>
    <source>
        <strain evidence="2">zong2l5</strain>
    </source>
</reference>
<dbReference type="EMBL" id="QTSU01000005">
    <property type="protein sequence ID" value="RDZ26108.1"/>
    <property type="molecule type" value="Genomic_DNA"/>
</dbReference>
<evidence type="ECO:0000313" key="2">
    <source>
        <dbReference type="Proteomes" id="UP000264492"/>
    </source>
</evidence>
<dbReference type="Pfam" id="PF11528">
    <property type="entry name" value="DUF3224"/>
    <property type="match status" value="1"/>
</dbReference>
<keyword evidence="2" id="KW-1185">Reference proteome</keyword>
<dbReference type="Proteomes" id="UP000264492">
    <property type="component" value="Unassembled WGS sequence"/>
</dbReference>
<dbReference type="SUPFAM" id="SSF159238">
    <property type="entry name" value="SO1590-like"/>
    <property type="match status" value="1"/>
</dbReference>
<name>A0A371JWT4_9GAMM</name>
<organism evidence="1 2">
    <name type="scientific">Lysobacter silvisoli</name>
    <dbReference type="NCBI Taxonomy" id="2293254"/>
    <lineage>
        <taxon>Bacteria</taxon>
        <taxon>Pseudomonadati</taxon>
        <taxon>Pseudomonadota</taxon>
        <taxon>Gammaproteobacteria</taxon>
        <taxon>Lysobacterales</taxon>
        <taxon>Lysobacteraceae</taxon>
        <taxon>Lysobacter</taxon>
    </lineage>
</organism>
<dbReference type="AlphaFoldDB" id="A0A371JWT4"/>
<accession>A0A371JWT4</accession>
<dbReference type="OrthoDB" id="69764at2"/>
<sequence length="134" mass="14300">MSRHIHGAFDVKMNPQAADEGASDGLGRMRLDKRYHGELEASGQGQMLAFRSAVAGSAGYVAMERVEGTLGGRRGSFVLQHSGTLDRGAAQLDLNVVPDSGTGELTGLRGRMSIVIAEGGEHYYDFDYELAEAP</sequence>